<dbReference type="SUPFAM" id="SSF141091">
    <property type="entry name" value="L21p-like"/>
    <property type="match status" value="1"/>
</dbReference>
<dbReference type="InterPro" id="IPR028909">
    <property type="entry name" value="bL21-like"/>
</dbReference>
<gene>
    <name evidence="6" type="primary">rplU</name>
    <name evidence="8" type="ORF">A3D44_01065</name>
</gene>
<evidence type="ECO:0000256" key="4">
    <source>
        <dbReference type="ARBA" id="ARBA00022980"/>
    </source>
</evidence>
<comment type="caution">
    <text evidence="8">The sequence shown here is derived from an EMBL/GenBank/DDBJ whole genome shotgun (WGS) entry which is preliminary data.</text>
</comment>
<accession>A0A1G2I3C3</accession>
<evidence type="ECO:0000256" key="5">
    <source>
        <dbReference type="ARBA" id="ARBA00023274"/>
    </source>
</evidence>
<dbReference type="PANTHER" id="PTHR21349">
    <property type="entry name" value="50S RIBOSOMAL PROTEIN L21"/>
    <property type="match status" value="1"/>
</dbReference>
<dbReference type="InterPro" id="IPR001787">
    <property type="entry name" value="Ribosomal_bL21"/>
</dbReference>
<keyword evidence="2 6" id="KW-0699">rRNA-binding</keyword>
<keyword evidence="3 6" id="KW-0694">RNA-binding</keyword>
<evidence type="ECO:0000256" key="6">
    <source>
        <dbReference type="HAMAP-Rule" id="MF_01363"/>
    </source>
</evidence>
<reference evidence="8 9" key="1">
    <citation type="journal article" date="2016" name="Nat. Commun.">
        <title>Thousands of microbial genomes shed light on interconnected biogeochemical processes in an aquifer system.</title>
        <authorList>
            <person name="Anantharaman K."/>
            <person name="Brown C.T."/>
            <person name="Hug L.A."/>
            <person name="Sharon I."/>
            <person name="Castelle C.J."/>
            <person name="Probst A.J."/>
            <person name="Thomas B.C."/>
            <person name="Singh A."/>
            <person name="Wilkins M.J."/>
            <person name="Karaoz U."/>
            <person name="Brodie E.L."/>
            <person name="Williams K.H."/>
            <person name="Hubbard S.S."/>
            <person name="Banfield J.F."/>
        </authorList>
    </citation>
    <scope>NUCLEOTIDE SEQUENCE [LARGE SCALE GENOMIC DNA]</scope>
</reference>
<dbReference type="AlphaFoldDB" id="A0A1G2I3C3"/>
<dbReference type="STRING" id="1802207.A3D44_01065"/>
<sequence length="103" mass="11547">MLAVIKTGGKQYLVSPGDKIKVEKLEAEEGKEITFDEVLLCDNDGKTQIGAPSIEGAKVTAKVLKQGKGTKLIIFKYKPKKRYKRKIGHRQTFTEVEILEIKN</sequence>
<protein>
    <recommendedName>
        <fullName evidence="6">Large ribosomal subunit protein bL21</fullName>
    </recommendedName>
</protein>
<dbReference type="GO" id="GO:1990904">
    <property type="term" value="C:ribonucleoprotein complex"/>
    <property type="evidence" value="ECO:0007669"/>
    <property type="project" value="UniProtKB-KW"/>
</dbReference>
<dbReference type="InterPro" id="IPR018258">
    <property type="entry name" value="Ribosomal_bL21_CS"/>
</dbReference>
<name>A0A1G2I3C3_9BACT</name>
<dbReference type="PANTHER" id="PTHR21349:SF0">
    <property type="entry name" value="LARGE RIBOSOMAL SUBUNIT PROTEIN BL21M"/>
    <property type="match status" value="1"/>
</dbReference>
<dbReference type="HAMAP" id="MF_01363">
    <property type="entry name" value="Ribosomal_bL21"/>
    <property type="match status" value="1"/>
</dbReference>
<dbReference type="NCBIfam" id="TIGR00061">
    <property type="entry name" value="L21"/>
    <property type="match status" value="1"/>
</dbReference>
<comment type="similarity">
    <text evidence="1 6 7">Belongs to the bacterial ribosomal protein bL21 family.</text>
</comment>
<dbReference type="GO" id="GO:0019843">
    <property type="term" value="F:rRNA binding"/>
    <property type="evidence" value="ECO:0007669"/>
    <property type="project" value="UniProtKB-UniRule"/>
</dbReference>
<evidence type="ECO:0000313" key="9">
    <source>
        <dbReference type="Proteomes" id="UP000178820"/>
    </source>
</evidence>
<keyword evidence="5 6" id="KW-0687">Ribonucleoprotein</keyword>
<dbReference type="GO" id="GO:0005737">
    <property type="term" value="C:cytoplasm"/>
    <property type="evidence" value="ECO:0007669"/>
    <property type="project" value="UniProtKB-ARBA"/>
</dbReference>
<dbReference type="PROSITE" id="PS01169">
    <property type="entry name" value="RIBOSOMAL_L21"/>
    <property type="match status" value="1"/>
</dbReference>
<comment type="function">
    <text evidence="6 7">This protein binds to 23S rRNA in the presence of protein L20.</text>
</comment>
<dbReference type="Pfam" id="PF00829">
    <property type="entry name" value="Ribosomal_L21p"/>
    <property type="match status" value="1"/>
</dbReference>
<dbReference type="GO" id="GO:0005840">
    <property type="term" value="C:ribosome"/>
    <property type="evidence" value="ECO:0007669"/>
    <property type="project" value="UniProtKB-KW"/>
</dbReference>
<proteinExistence type="inferred from homology"/>
<keyword evidence="4 6" id="KW-0689">Ribosomal protein</keyword>
<evidence type="ECO:0000256" key="2">
    <source>
        <dbReference type="ARBA" id="ARBA00022730"/>
    </source>
</evidence>
<dbReference type="GO" id="GO:0006412">
    <property type="term" value="P:translation"/>
    <property type="evidence" value="ECO:0007669"/>
    <property type="project" value="UniProtKB-UniRule"/>
</dbReference>
<dbReference type="EMBL" id="MHOT01000013">
    <property type="protein sequence ID" value="OGZ69263.1"/>
    <property type="molecule type" value="Genomic_DNA"/>
</dbReference>
<organism evidence="8 9">
    <name type="scientific">Candidatus Staskawiczbacteria bacterium RIFCSPHIGHO2_02_FULL_42_22</name>
    <dbReference type="NCBI Taxonomy" id="1802207"/>
    <lineage>
        <taxon>Bacteria</taxon>
        <taxon>Candidatus Staskawicziibacteriota</taxon>
    </lineage>
</organism>
<evidence type="ECO:0000313" key="8">
    <source>
        <dbReference type="EMBL" id="OGZ69263.1"/>
    </source>
</evidence>
<evidence type="ECO:0000256" key="7">
    <source>
        <dbReference type="RuleBase" id="RU000562"/>
    </source>
</evidence>
<dbReference type="GO" id="GO:0003735">
    <property type="term" value="F:structural constituent of ribosome"/>
    <property type="evidence" value="ECO:0007669"/>
    <property type="project" value="InterPro"/>
</dbReference>
<evidence type="ECO:0000256" key="3">
    <source>
        <dbReference type="ARBA" id="ARBA00022884"/>
    </source>
</evidence>
<comment type="subunit">
    <text evidence="6">Part of the 50S ribosomal subunit. Contacts protein L20.</text>
</comment>
<dbReference type="InterPro" id="IPR036164">
    <property type="entry name" value="bL21-like_sf"/>
</dbReference>
<dbReference type="Proteomes" id="UP000178820">
    <property type="component" value="Unassembled WGS sequence"/>
</dbReference>
<evidence type="ECO:0000256" key="1">
    <source>
        <dbReference type="ARBA" id="ARBA00008563"/>
    </source>
</evidence>